<dbReference type="InterPro" id="IPR011044">
    <property type="entry name" value="Quino_amine_DH_bsu"/>
</dbReference>
<dbReference type="AlphaFoldDB" id="A0A3S2UQF3"/>
<evidence type="ECO:0000313" key="3">
    <source>
        <dbReference type="Proteomes" id="UP000288178"/>
    </source>
</evidence>
<dbReference type="InterPro" id="IPR008311">
    <property type="entry name" value="UCP028101"/>
</dbReference>
<accession>A0A3S2UQF3</accession>
<dbReference type="EMBL" id="SACT01000003">
    <property type="protein sequence ID" value="RVT51778.1"/>
    <property type="molecule type" value="Genomic_DNA"/>
</dbReference>
<feature type="signal peptide" evidence="1">
    <location>
        <begin position="1"/>
        <end position="22"/>
    </location>
</feature>
<feature type="chain" id="PRO_5018626646" evidence="1">
    <location>
        <begin position="23"/>
        <end position="360"/>
    </location>
</feature>
<evidence type="ECO:0000256" key="1">
    <source>
        <dbReference type="SAM" id="SignalP"/>
    </source>
</evidence>
<protein>
    <submittedName>
        <fullName evidence="2">DUF1513 domain-containing protein</fullName>
    </submittedName>
</protein>
<dbReference type="InterPro" id="IPR015943">
    <property type="entry name" value="WD40/YVTN_repeat-like_dom_sf"/>
</dbReference>
<keyword evidence="1" id="KW-0732">Signal</keyword>
<organism evidence="2 3">
    <name type="scientific">Rubrivivax albus</name>
    <dbReference type="NCBI Taxonomy" id="2499835"/>
    <lineage>
        <taxon>Bacteria</taxon>
        <taxon>Pseudomonadati</taxon>
        <taxon>Pseudomonadota</taxon>
        <taxon>Betaproteobacteria</taxon>
        <taxon>Burkholderiales</taxon>
        <taxon>Sphaerotilaceae</taxon>
        <taxon>Rubrivivax</taxon>
    </lineage>
</organism>
<dbReference type="Proteomes" id="UP000288178">
    <property type="component" value="Unassembled WGS sequence"/>
</dbReference>
<dbReference type="OrthoDB" id="5624218at2"/>
<name>A0A3S2UQF3_9BURK</name>
<dbReference type="Pfam" id="PF07433">
    <property type="entry name" value="DUF1513"/>
    <property type="match status" value="1"/>
</dbReference>
<comment type="caution">
    <text evidence="2">The sequence shown here is derived from an EMBL/GenBank/DDBJ whole genome shotgun (WGS) entry which is preliminary data.</text>
</comment>
<keyword evidence="3" id="KW-1185">Reference proteome</keyword>
<sequence>MIVQRRHLLALLAGSAVLPAHADAPPLRLGVAWRGAAEGSDHHVGILAVDWAARTLRIAGQLRVPTRPHGLFGEPDGGLLAVALRPGRWLLRLAPDGSVRQRIDIADEPLPRRFGGHVVASADGTRLYTTETDTHSGGGRIGVRDASTLKKLDDWDSHGVEPHQLLVDREGHVVLANGGIWRDRDDRKIQLDRMDASLVRVHGGSGEPLGQWRPADPRLSVRHLAWDDSGLLGVALQAEHDRAADKAAAPALAVWDGRTLQTVPGGNGYAGDITGVPAAGGGGFVISNAFRDTAWWWQPSAADRLTEVAQLQRAYALATGSGVLVAAGRGLARWHPREAPAMLPWPEPMALDNHMVVLRS</sequence>
<proteinExistence type="predicted"/>
<evidence type="ECO:0000313" key="2">
    <source>
        <dbReference type="EMBL" id="RVT51778.1"/>
    </source>
</evidence>
<dbReference type="Gene3D" id="2.130.10.10">
    <property type="entry name" value="YVTN repeat-like/Quinoprotein amine dehydrogenase"/>
    <property type="match status" value="1"/>
</dbReference>
<dbReference type="SUPFAM" id="SSF50969">
    <property type="entry name" value="YVTN repeat-like/Quinoprotein amine dehydrogenase"/>
    <property type="match status" value="1"/>
</dbReference>
<gene>
    <name evidence="2" type="ORF">ENE75_13005</name>
</gene>
<reference evidence="2 3" key="1">
    <citation type="submission" date="2019-01" db="EMBL/GenBank/DDBJ databases">
        <authorList>
            <person name="Chen W.-M."/>
        </authorList>
    </citation>
    <scope>NUCLEOTIDE SEQUENCE [LARGE SCALE GENOMIC DNA]</scope>
    <source>
        <strain evidence="2 3">ICH-3</strain>
    </source>
</reference>